<feature type="compositionally biased region" description="Basic and acidic residues" evidence="1">
    <location>
        <begin position="1"/>
        <end position="18"/>
    </location>
</feature>
<protein>
    <submittedName>
        <fullName evidence="2">Uncharacterized protein</fullName>
    </submittedName>
</protein>
<organism evidence="2 3">
    <name type="scientific">Levilactobacillus fujinensis</name>
    <dbReference type="NCBI Taxonomy" id="2486024"/>
    <lineage>
        <taxon>Bacteria</taxon>
        <taxon>Bacillati</taxon>
        <taxon>Bacillota</taxon>
        <taxon>Bacilli</taxon>
        <taxon>Lactobacillales</taxon>
        <taxon>Lactobacillaceae</taxon>
        <taxon>Levilactobacillus</taxon>
    </lineage>
</organism>
<proteinExistence type="predicted"/>
<feature type="region of interest" description="Disordered" evidence="1">
    <location>
        <begin position="1"/>
        <end position="36"/>
    </location>
</feature>
<accession>A0ABW1TCP3</accession>
<dbReference type="Proteomes" id="UP001596283">
    <property type="component" value="Unassembled WGS sequence"/>
</dbReference>
<reference evidence="3" key="1">
    <citation type="journal article" date="2019" name="Int. J. Syst. Evol. Microbiol.">
        <title>The Global Catalogue of Microorganisms (GCM) 10K type strain sequencing project: providing services to taxonomists for standard genome sequencing and annotation.</title>
        <authorList>
            <consortium name="The Broad Institute Genomics Platform"/>
            <consortium name="The Broad Institute Genome Sequencing Center for Infectious Disease"/>
            <person name="Wu L."/>
            <person name="Ma J."/>
        </authorList>
    </citation>
    <scope>NUCLEOTIDE SEQUENCE [LARGE SCALE GENOMIC DNA]</scope>
    <source>
        <strain evidence="3">CCM 8908</strain>
    </source>
</reference>
<dbReference type="EMBL" id="JBHSSI010000004">
    <property type="protein sequence ID" value="MFC6259385.1"/>
    <property type="molecule type" value="Genomic_DNA"/>
</dbReference>
<gene>
    <name evidence="2" type="ORF">ACFP1C_00340</name>
</gene>
<evidence type="ECO:0000313" key="3">
    <source>
        <dbReference type="Proteomes" id="UP001596283"/>
    </source>
</evidence>
<comment type="caution">
    <text evidence="2">The sequence shown here is derived from an EMBL/GenBank/DDBJ whole genome shotgun (WGS) entry which is preliminary data.</text>
</comment>
<sequence>QSEPEEARDAASRVDDVSRGFSGLQRGTTWETPDPGGFQASWKPVLWLEAFPTASGIPGIRSAAVFTNLAELETPHSRRYYLTLKRSMFQDSGCKVTLAV</sequence>
<feature type="non-terminal residue" evidence="2">
    <location>
        <position position="1"/>
    </location>
</feature>
<evidence type="ECO:0000256" key="1">
    <source>
        <dbReference type="SAM" id="MobiDB-lite"/>
    </source>
</evidence>
<dbReference type="RefSeq" id="WP_382333182.1">
    <property type="nucleotide sequence ID" value="NZ_JBHSSI010000004.1"/>
</dbReference>
<keyword evidence="3" id="KW-1185">Reference proteome</keyword>
<evidence type="ECO:0000313" key="2">
    <source>
        <dbReference type="EMBL" id="MFC6259385.1"/>
    </source>
</evidence>
<name>A0ABW1TCP3_9LACO</name>